<dbReference type="AlphaFoldDB" id="A0AAV1XD09"/>
<accession>A0AAV1XD09</accession>
<proteinExistence type="predicted"/>
<evidence type="ECO:0000313" key="3">
    <source>
        <dbReference type="Proteomes" id="UP001497480"/>
    </source>
</evidence>
<feature type="compositionally biased region" description="Basic and acidic residues" evidence="1">
    <location>
        <begin position="22"/>
        <end position="38"/>
    </location>
</feature>
<protein>
    <submittedName>
        <fullName evidence="2">Uncharacterized protein</fullName>
    </submittedName>
</protein>
<comment type="caution">
    <text evidence="2">The sequence shown here is derived from an EMBL/GenBank/DDBJ whole genome shotgun (WGS) entry which is preliminary data.</text>
</comment>
<evidence type="ECO:0000313" key="2">
    <source>
        <dbReference type="EMBL" id="CAL0319461.1"/>
    </source>
</evidence>
<reference evidence="2 3" key="1">
    <citation type="submission" date="2024-03" db="EMBL/GenBank/DDBJ databases">
        <authorList>
            <person name="Martinez-Hernandez J."/>
        </authorList>
    </citation>
    <scope>NUCLEOTIDE SEQUENCE [LARGE SCALE GENOMIC DNA]</scope>
</reference>
<sequence>MESINTCASLKSQSTPKPQSPNKEDNHPTKDPVEKETKNEDVFSAVAVASEIYYDEKIILYAITGVNPNEAENVNSSNKEEAARDIILDVNREREFPIDLNQEPQDQEVIQAPRRSSRERRINSKLRDYELKF</sequence>
<feature type="compositionally biased region" description="Polar residues" evidence="1">
    <location>
        <begin position="1"/>
        <end position="21"/>
    </location>
</feature>
<dbReference type="EMBL" id="CAXHTB010000014">
    <property type="protein sequence ID" value="CAL0319461.1"/>
    <property type="molecule type" value="Genomic_DNA"/>
</dbReference>
<feature type="region of interest" description="Disordered" evidence="1">
    <location>
        <begin position="1"/>
        <end position="38"/>
    </location>
</feature>
<evidence type="ECO:0000256" key="1">
    <source>
        <dbReference type="SAM" id="MobiDB-lite"/>
    </source>
</evidence>
<dbReference type="Proteomes" id="UP001497480">
    <property type="component" value="Unassembled WGS sequence"/>
</dbReference>
<gene>
    <name evidence="2" type="ORF">LLUT_LOCUS20521</name>
</gene>
<name>A0AAV1XD09_LUPLU</name>
<keyword evidence="3" id="KW-1185">Reference proteome</keyword>
<organism evidence="2 3">
    <name type="scientific">Lupinus luteus</name>
    <name type="common">European yellow lupine</name>
    <dbReference type="NCBI Taxonomy" id="3873"/>
    <lineage>
        <taxon>Eukaryota</taxon>
        <taxon>Viridiplantae</taxon>
        <taxon>Streptophyta</taxon>
        <taxon>Embryophyta</taxon>
        <taxon>Tracheophyta</taxon>
        <taxon>Spermatophyta</taxon>
        <taxon>Magnoliopsida</taxon>
        <taxon>eudicotyledons</taxon>
        <taxon>Gunneridae</taxon>
        <taxon>Pentapetalae</taxon>
        <taxon>rosids</taxon>
        <taxon>fabids</taxon>
        <taxon>Fabales</taxon>
        <taxon>Fabaceae</taxon>
        <taxon>Papilionoideae</taxon>
        <taxon>50 kb inversion clade</taxon>
        <taxon>genistoids sensu lato</taxon>
        <taxon>core genistoids</taxon>
        <taxon>Genisteae</taxon>
        <taxon>Lupinus</taxon>
    </lineage>
</organism>